<dbReference type="InterPro" id="IPR050266">
    <property type="entry name" value="AB_hydrolase_sf"/>
</dbReference>
<accession>A0A2A3MI79</accession>
<dbReference type="Pfam" id="PF00561">
    <property type="entry name" value="Abhydrolase_1"/>
    <property type="match status" value="1"/>
</dbReference>
<comment type="caution">
    <text evidence="3">The sequence shown here is derived from an EMBL/GenBank/DDBJ whole genome shotgun (WGS) entry which is preliminary data.</text>
</comment>
<dbReference type="EMBL" id="NTMR01000011">
    <property type="protein sequence ID" value="PBK04491.1"/>
    <property type="molecule type" value="Genomic_DNA"/>
</dbReference>
<evidence type="ECO:0000313" key="4">
    <source>
        <dbReference type="Proteomes" id="UP000242313"/>
    </source>
</evidence>
<dbReference type="SUPFAM" id="SSF53474">
    <property type="entry name" value="alpha/beta-Hydrolases"/>
    <property type="match status" value="1"/>
</dbReference>
<dbReference type="PANTHER" id="PTHR43798:SF14">
    <property type="entry name" value="SERINE HYDROLASE-LIKE PROTEIN DDB_G0286239"/>
    <property type="match status" value="1"/>
</dbReference>
<dbReference type="Gene3D" id="3.40.50.1820">
    <property type="entry name" value="alpha/beta hydrolase"/>
    <property type="match status" value="1"/>
</dbReference>
<dbReference type="PANTHER" id="PTHR43798">
    <property type="entry name" value="MONOACYLGLYCEROL LIPASE"/>
    <property type="match status" value="1"/>
</dbReference>
<keyword evidence="4" id="KW-1185">Reference proteome</keyword>
<name>A0A2A3MI79_9PSED</name>
<evidence type="ECO:0000256" key="1">
    <source>
        <dbReference type="ARBA" id="ARBA00008645"/>
    </source>
</evidence>
<dbReference type="RefSeq" id="WP_096004785.1">
    <property type="nucleotide sequence ID" value="NZ_LMAZ01000001.1"/>
</dbReference>
<dbReference type="GO" id="GO:0016020">
    <property type="term" value="C:membrane"/>
    <property type="evidence" value="ECO:0007669"/>
    <property type="project" value="TreeGrafter"/>
</dbReference>
<accession>A0A395R9N2</accession>
<comment type="similarity">
    <text evidence="1">Belongs to the AB hydrolase superfamily.</text>
</comment>
<sequence length="287" mass="30981">MPLTSHEVRFSLPHIEVAGKAWGEPGGLPVIALHGWLDNAATFDRVAPALEGVHLVALDLPGHGLSGHMPATGYSLWQQAASVLQVAEDLGWERFALLGHSMGAIISGILAGSLPDRIIGAAMIDGLMPFTSEADDAPRQMARFFNSSLQLGNKRKPIYDSAEKAVSARVLGGTTPISREAAGFLVERGLMPHDGGWTWRTDPQLMLPSPLRFTQRHAVSFIENITAPACLVLANQGVMHKHPDVLDRIDAFNNLTVHRIDGGHHLHLEAQAPEVAAILKDFYTSLS</sequence>
<dbReference type="GO" id="GO:0016787">
    <property type="term" value="F:hydrolase activity"/>
    <property type="evidence" value="ECO:0007669"/>
    <property type="project" value="UniProtKB-KW"/>
</dbReference>
<gene>
    <name evidence="3" type="ORF">CNQ84_10340</name>
</gene>
<reference evidence="3 4" key="1">
    <citation type="submission" date="2017-09" db="EMBL/GenBank/DDBJ databases">
        <title>Pseudomonas abyssi sp. nov. isolated from Abyssopelagic Water.</title>
        <authorList>
            <person name="Wei Y."/>
        </authorList>
    </citation>
    <scope>NUCLEOTIDE SEQUENCE [LARGE SCALE GENOMIC DNA]</scope>
    <source>
        <strain evidence="3 4">MT5</strain>
    </source>
</reference>
<protein>
    <submittedName>
        <fullName evidence="3">Alpha/beta hydrolase</fullName>
    </submittedName>
</protein>
<organism evidence="3 4">
    <name type="scientific">Pseudomonas abyssi</name>
    <dbReference type="NCBI Taxonomy" id="170540"/>
    <lineage>
        <taxon>Bacteria</taxon>
        <taxon>Pseudomonadati</taxon>
        <taxon>Pseudomonadota</taxon>
        <taxon>Gammaproteobacteria</taxon>
        <taxon>Pseudomonadales</taxon>
        <taxon>Pseudomonadaceae</taxon>
        <taxon>Pseudomonas</taxon>
    </lineage>
</organism>
<evidence type="ECO:0000313" key="3">
    <source>
        <dbReference type="EMBL" id="PBK04491.1"/>
    </source>
</evidence>
<keyword evidence="2 3" id="KW-0378">Hydrolase</keyword>
<evidence type="ECO:0000256" key="2">
    <source>
        <dbReference type="ARBA" id="ARBA00022801"/>
    </source>
</evidence>
<dbReference type="InterPro" id="IPR000073">
    <property type="entry name" value="AB_hydrolase_1"/>
</dbReference>
<dbReference type="InterPro" id="IPR029058">
    <property type="entry name" value="AB_hydrolase_fold"/>
</dbReference>
<proteinExistence type="inferred from homology"/>
<dbReference type="Proteomes" id="UP000242313">
    <property type="component" value="Unassembled WGS sequence"/>
</dbReference>
<dbReference type="AlphaFoldDB" id="A0A2A3MI79"/>